<dbReference type="NCBIfam" id="NF033788">
    <property type="entry name" value="HTH_metalloreg"/>
    <property type="match status" value="1"/>
</dbReference>
<dbReference type="PROSITE" id="PS50987">
    <property type="entry name" value="HTH_ARSR_2"/>
    <property type="match status" value="1"/>
</dbReference>
<name>A0A7W4YIN5_LEIAQ</name>
<organism evidence="3 4">
    <name type="scientific">Leifsonia aquatica</name>
    <name type="common">Corynebacterium aquaticum</name>
    <dbReference type="NCBI Taxonomy" id="144185"/>
    <lineage>
        <taxon>Bacteria</taxon>
        <taxon>Bacillati</taxon>
        <taxon>Actinomycetota</taxon>
        <taxon>Actinomycetes</taxon>
        <taxon>Micrococcales</taxon>
        <taxon>Microbacteriaceae</taxon>
        <taxon>Leifsonia</taxon>
    </lineage>
</organism>
<dbReference type="InterPro" id="IPR011991">
    <property type="entry name" value="ArsR-like_HTH"/>
</dbReference>
<dbReference type="PANTHER" id="PTHR43428">
    <property type="entry name" value="ARSENATE REDUCTASE"/>
    <property type="match status" value="1"/>
</dbReference>
<dbReference type="Gene3D" id="1.10.8.1060">
    <property type="entry name" value="Corynebacterium glutamicum thioredoxin-dependent arsenate reductase, N-terminal domain"/>
    <property type="match status" value="1"/>
</dbReference>
<keyword evidence="1" id="KW-0059">Arsenical resistance</keyword>
<dbReference type="Pfam" id="PF01022">
    <property type="entry name" value="HTH_5"/>
    <property type="match status" value="1"/>
</dbReference>
<dbReference type="InterPro" id="IPR036390">
    <property type="entry name" value="WH_DNA-bd_sf"/>
</dbReference>
<dbReference type="CDD" id="cd16345">
    <property type="entry name" value="LMWP_ArsC"/>
    <property type="match status" value="1"/>
</dbReference>
<feature type="domain" description="HTH arsR-type" evidence="2">
    <location>
        <begin position="2"/>
        <end position="99"/>
    </location>
</feature>
<dbReference type="SMART" id="SM00226">
    <property type="entry name" value="LMWPc"/>
    <property type="match status" value="1"/>
</dbReference>
<dbReference type="PRINTS" id="PR00778">
    <property type="entry name" value="HTHARSR"/>
</dbReference>
<dbReference type="SUPFAM" id="SSF46785">
    <property type="entry name" value="Winged helix' DNA-binding domain"/>
    <property type="match status" value="1"/>
</dbReference>
<accession>A0A7W4YIN5</accession>
<protein>
    <submittedName>
        <fullName evidence="3">ArsR family transcriptional regulator</fullName>
    </submittedName>
</protein>
<dbReference type="Pfam" id="PF01451">
    <property type="entry name" value="LMWPc"/>
    <property type="match status" value="1"/>
</dbReference>
<evidence type="ECO:0000313" key="3">
    <source>
        <dbReference type="EMBL" id="MBB2967236.1"/>
    </source>
</evidence>
<dbReference type="InterPro" id="IPR023485">
    <property type="entry name" value="Ptyr_pPase"/>
</dbReference>
<evidence type="ECO:0000256" key="1">
    <source>
        <dbReference type="ARBA" id="ARBA00022849"/>
    </source>
</evidence>
<dbReference type="InterPro" id="IPR048716">
    <property type="entry name" value="Phosphatase-like_N"/>
</dbReference>
<dbReference type="EMBL" id="JACHVP010000002">
    <property type="protein sequence ID" value="MBB2967236.1"/>
    <property type="molecule type" value="Genomic_DNA"/>
</dbReference>
<gene>
    <name evidence="3" type="ORF">FHX33_001999</name>
</gene>
<proteinExistence type="predicted"/>
<dbReference type="CDD" id="cd00090">
    <property type="entry name" value="HTH_ARSR"/>
    <property type="match status" value="1"/>
</dbReference>
<dbReference type="GO" id="GO:0046685">
    <property type="term" value="P:response to arsenic-containing substance"/>
    <property type="evidence" value="ECO:0007669"/>
    <property type="project" value="UniProtKB-KW"/>
</dbReference>
<reference evidence="3 4" key="1">
    <citation type="submission" date="2020-08" db="EMBL/GenBank/DDBJ databases">
        <title>Sequencing the genomes of 1000 actinobacteria strains.</title>
        <authorList>
            <person name="Klenk H.-P."/>
        </authorList>
    </citation>
    <scope>NUCLEOTIDE SEQUENCE [LARGE SCALE GENOMIC DNA]</scope>
    <source>
        <strain evidence="3 4">DSM 20146</strain>
    </source>
</reference>
<evidence type="ECO:0000259" key="2">
    <source>
        <dbReference type="PROSITE" id="PS50987"/>
    </source>
</evidence>
<dbReference type="Gene3D" id="3.40.50.2300">
    <property type="match status" value="1"/>
</dbReference>
<dbReference type="SMART" id="SM00418">
    <property type="entry name" value="HTH_ARSR"/>
    <property type="match status" value="1"/>
</dbReference>
<dbReference type="PANTHER" id="PTHR43428:SF1">
    <property type="entry name" value="ARSENATE REDUCTASE"/>
    <property type="match status" value="1"/>
</dbReference>
<evidence type="ECO:0000313" key="4">
    <source>
        <dbReference type="Proteomes" id="UP000538196"/>
    </source>
</evidence>
<sequence>MSGAQAVSPDLQSLKRISDPTRAALLRIILDSEEGRGSVTRMAETLGLTQPTVSHHLRMLKNEGLVEREQIGRTAWYSITPSQLDRVANLVRDGETRDDAAALERIVADLTTRYRGVLAPDIVSSYVQDSYRMLGERAGSHPTRASQTSSFTIDRLDALLRADETTHTVPEVLFVCVQNAGRSQLASAILRQLAGDRVIVRTAGSEPAEAVRSTIVTVLDEIGTPLGGEFPKPLTDEAVRAADYVITMGCGDACPIYPGREYLDWDIPDPVGQPIARVREIRNDIEGRVRDLLERIEK</sequence>
<dbReference type="GO" id="GO:0003700">
    <property type="term" value="F:DNA-binding transcription factor activity"/>
    <property type="evidence" value="ECO:0007669"/>
    <property type="project" value="InterPro"/>
</dbReference>
<dbReference type="SUPFAM" id="SSF52788">
    <property type="entry name" value="Phosphotyrosine protein phosphatases I"/>
    <property type="match status" value="1"/>
</dbReference>
<dbReference type="InterPro" id="IPR001845">
    <property type="entry name" value="HTH_ArsR_DNA-bd_dom"/>
</dbReference>
<keyword evidence="4" id="KW-1185">Reference proteome</keyword>
<dbReference type="InterPro" id="IPR036388">
    <property type="entry name" value="WH-like_DNA-bd_sf"/>
</dbReference>
<dbReference type="AlphaFoldDB" id="A0A7W4YIN5"/>
<dbReference type="RefSeq" id="WP_021765549.1">
    <property type="nucleotide sequence ID" value="NZ_JACHVP010000002.1"/>
</dbReference>
<dbReference type="Gene3D" id="1.10.10.10">
    <property type="entry name" value="Winged helix-like DNA-binding domain superfamily/Winged helix DNA-binding domain"/>
    <property type="match status" value="1"/>
</dbReference>
<dbReference type="Pfam" id="PF21234">
    <property type="entry name" value="Phosphatase-like_N"/>
    <property type="match status" value="1"/>
</dbReference>
<dbReference type="Proteomes" id="UP000538196">
    <property type="component" value="Unassembled WGS sequence"/>
</dbReference>
<comment type="caution">
    <text evidence="3">The sequence shown here is derived from an EMBL/GenBank/DDBJ whole genome shotgun (WGS) entry which is preliminary data.</text>
</comment>
<dbReference type="InterPro" id="IPR036196">
    <property type="entry name" value="Ptyr_pPase_sf"/>
</dbReference>